<sequence length="125" mass="13453">MTTFIVSMLVIIGIVAIARYYGSSSMASNLLLTLAFSVVVGLGIQFATKGNHSKKENTKIENSIAVSNPVSTQSVCTVLEPVKTSHSGAVSQVQDYKTVVKEFPRLNSKKLAYTERIAPPFPDSS</sequence>
<accession>A0A7M1RVS7</accession>
<dbReference type="GeneID" id="65128987"/>
<keyword evidence="1" id="KW-0472">Membrane</keyword>
<evidence type="ECO:0000313" key="3">
    <source>
        <dbReference type="Proteomes" id="UP000594063"/>
    </source>
</evidence>
<dbReference type="KEGG" id="vg:65128987"/>
<organism evidence="2 3">
    <name type="scientific">uncultured phage cr1_1</name>
    <dbReference type="NCBI Taxonomy" id="2772064"/>
    <lineage>
        <taxon>Viruses</taxon>
        <taxon>Duplodnaviria</taxon>
        <taxon>Heunggongvirae</taxon>
        <taxon>Uroviricota</taxon>
        <taxon>Caudoviricetes</taxon>
        <taxon>Crassvirales</taxon>
        <taxon>Suoliviridae</taxon>
        <taxon>Boorivirinae</taxon>
        <taxon>Culoivirus</taxon>
        <taxon>Culoivirus americanus</taxon>
    </lineage>
</organism>
<dbReference type="Proteomes" id="UP000594063">
    <property type="component" value="Segment"/>
</dbReference>
<evidence type="ECO:0000256" key="1">
    <source>
        <dbReference type="SAM" id="Phobius"/>
    </source>
</evidence>
<keyword evidence="1" id="KW-1133">Transmembrane helix</keyword>
<reference evidence="2 3" key="1">
    <citation type="submission" date="2020-07" db="EMBL/GenBank/DDBJ databases">
        <title>Taxonomic proposal: Crassvirales, a new order of highly abundant and diverse bacterial viruses.</title>
        <authorList>
            <person name="Shkoporov A.N."/>
            <person name="Stockdale S.R."/>
            <person name="Guerin E."/>
            <person name="Ross R.P."/>
            <person name="Hill C."/>
        </authorList>
    </citation>
    <scope>NUCLEOTIDE SEQUENCE [LARGE SCALE GENOMIC DNA]</scope>
</reference>
<keyword evidence="3" id="KW-1185">Reference proteome</keyword>
<keyword evidence="1" id="KW-0812">Transmembrane</keyword>
<protein>
    <submittedName>
        <fullName evidence="2">Uncharacterized protein</fullName>
    </submittedName>
</protein>
<name>A0A7M1RVS7_9CAUD</name>
<dbReference type="RefSeq" id="YP_010110671.1">
    <property type="nucleotide sequence ID" value="NC_055873.1"/>
</dbReference>
<proteinExistence type="predicted"/>
<evidence type="ECO:0000313" key="2">
    <source>
        <dbReference type="EMBL" id="QOR58513.1"/>
    </source>
</evidence>
<feature type="transmembrane region" description="Helical" evidence="1">
    <location>
        <begin position="28"/>
        <end position="47"/>
    </location>
</feature>
<dbReference type="EMBL" id="MT774380">
    <property type="protein sequence ID" value="QOR58513.1"/>
    <property type="molecule type" value="Genomic_DNA"/>
</dbReference>